<feature type="coiled-coil region" evidence="3">
    <location>
        <begin position="282"/>
        <end position="470"/>
    </location>
</feature>
<dbReference type="PANTHER" id="PTHR32258:SF32">
    <property type="entry name" value="PROTEIN NETWORKED 1D"/>
    <property type="match status" value="1"/>
</dbReference>
<dbReference type="Pfam" id="PF07765">
    <property type="entry name" value="KIP1"/>
    <property type="match status" value="1"/>
</dbReference>
<dbReference type="PROSITE" id="PS51774">
    <property type="entry name" value="NAB"/>
    <property type="match status" value="1"/>
</dbReference>
<dbReference type="PANTHER" id="PTHR32258">
    <property type="entry name" value="PROTEIN NETWORKED 4A"/>
    <property type="match status" value="1"/>
</dbReference>
<evidence type="ECO:0000259" key="5">
    <source>
        <dbReference type="PROSITE" id="PS51774"/>
    </source>
</evidence>
<name>A0ABC8QTW8_9AQUA</name>
<feature type="region of interest" description="Disordered" evidence="4">
    <location>
        <begin position="154"/>
        <end position="173"/>
    </location>
</feature>
<evidence type="ECO:0000313" key="7">
    <source>
        <dbReference type="Proteomes" id="UP001642360"/>
    </source>
</evidence>
<keyword evidence="7" id="KW-1185">Reference proteome</keyword>
<feature type="coiled-coil region" evidence="3">
    <location>
        <begin position="1106"/>
        <end position="1214"/>
    </location>
</feature>
<reference evidence="6 7" key="1">
    <citation type="submission" date="2024-02" db="EMBL/GenBank/DDBJ databases">
        <authorList>
            <person name="Vignale AGUSTIN F."/>
            <person name="Sosa J E."/>
            <person name="Modenutti C."/>
        </authorList>
    </citation>
    <scope>NUCLEOTIDE SEQUENCE [LARGE SCALE GENOMIC DNA]</scope>
</reference>
<evidence type="ECO:0000313" key="6">
    <source>
        <dbReference type="EMBL" id="CAK9136186.1"/>
    </source>
</evidence>
<accession>A0ABC8QTW8</accession>
<feature type="compositionally biased region" description="Basic and acidic residues" evidence="4">
    <location>
        <begin position="1721"/>
        <end position="1747"/>
    </location>
</feature>
<feature type="coiled-coil region" evidence="3">
    <location>
        <begin position="796"/>
        <end position="844"/>
    </location>
</feature>
<keyword evidence="1 3" id="KW-0175">Coiled coil</keyword>
<protein>
    <recommendedName>
        <fullName evidence="5">NAB domain-containing protein</fullName>
    </recommendedName>
</protein>
<feature type="coiled-coil region" evidence="3">
    <location>
        <begin position="1313"/>
        <end position="1410"/>
    </location>
</feature>
<comment type="similarity">
    <text evidence="2">Belongs to the NET family.</text>
</comment>
<evidence type="ECO:0000256" key="4">
    <source>
        <dbReference type="SAM" id="MobiDB-lite"/>
    </source>
</evidence>
<organism evidence="6 7">
    <name type="scientific">Ilex paraguariensis</name>
    <name type="common">yerba mate</name>
    <dbReference type="NCBI Taxonomy" id="185542"/>
    <lineage>
        <taxon>Eukaryota</taxon>
        <taxon>Viridiplantae</taxon>
        <taxon>Streptophyta</taxon>
        <taxon>Embryophyta</taxon>
        <taxon>Tracheophyta</taxon>
        <taxon>Spermatophyta</taxon>
        <taxon>Magnoliopsida</taxon>
        <taxon>eudicotyledons</taxon>
        <taxon>Gunneridae</taxon>
        <taxon>Pentapetalae</taxon>
        <taxon>asterids</taxon>
        <taxon>campanulids</taxon>
        <taxon>Aquifoliales</taxon>
        <taxon>Aquifoliaceae</taxon>
        <taxon>Ilex</taxon>
    </lineage>
</organism>
<evidence type="ECO:0000256" key="2">
    <source>
        <dbReference type="ARBA" id="ARBA00038006"/>
    </source>
</evidence>
<feature type="domain" description="NAB" evidence="5">
    <location>
        <begin position="13"/>
        <end position="93"/>
    </location>
</feature>
<proteinExistence type="inferred from homology"/>
<dbReference type="Proteomes" id="UP001642360">
    <property type="component" value="Unassembled WGS sequence"/>
</dbReference>
<feature type="coiled-coil region" evidence="3">
    <location>
        <begin position="926"/>
        <end position="960"/>
    </location>
</feature>
<dbReference type="SUPFAM" id="SSF57997">
    <property type="entry name" value="Tropomyosin"/>
    <property type="match status" value="1"/>
</dbReference>
<gene>
    <name evidence="6" type="ORF">ILEXP_LOCUS3159</name>
</gene>
<evidence type="ECO:0000256" key="3">
    <source>
        <dbReference type="SAM" id="Coils"/>
    </source>
</evidence>
<evidence type="ECO:0000256" key="1">
    <source>
        <dbReference type="ARBA" id="ARBA00023054"/>
    </source>
</evidence>
<feature type="region of interest" description="Disordered" evidence="4">
    <location>
        <begin position="1720"/>
        <end position="1747"/>
    </location>
</feature>
<comment type="caution">
    <text evidence="6">The sequence shown here is derived from an EMBL/GenBank/DDBJ whole genome shotgun (WGS) entry which is preliminary data.</text>
</comment>
<dbReference type="EMBL" id="CAUOFW020000738">
    <property type="protein sequence ID" value="CAK9136186.1"/>
    <property type="molecule type" value="Genomic_DNA"/>
</dbReference>
<feature type="coiled-coil region" evidence="3">
    <location>
        <begin position="527"/>
        <end position="767"/>
    </location>
</feature>
<dbReference type="InterPro" id="IPR011684">
    <property type="entry name" value="NAB"/>
</dbReference>
<sequence>MATLKNAESRWKYSWWWDSHISPKNSKWLQENLTSMDAKVKAMIKLIEEDADSFARRAEMYYKKRPELMKLVEEFYRAYRALAERYDHATGVIRQAHRTLAEAFPNQVPLALMDDSPASSTSDTDPRTPELSIPVRALFDPDDIQKDALELSSSHSHTIKHNGELTQESDSVASRRGLKQVGDLFGPGDHAKFGEGKVRKGLNFHDAEEKERSVPSNENQNFLNQAMSELEPGVKSEREVLVLKEALAKLEAEKEAGLSQYQKSLERLSKLESEGSHAQEDSRELGVRASKAEAEIQALKDTLTKLEAEKEASLLQYQQCMDKISNLENIISRAKEDAAELNKRASKAEIDAQSRKQGLAKVETEKDAALNQYQQSLEAISHLESRLLQTEENARKFSERADKAEREIETLKQAIAKLTEEKEAAALQYHQCLETISSLELKITKAQDEAQRLNDEIDSGVAKLKGAEERCWLLERSNGSLHSQLETLVLKMGTQSQQLTEKQEELERLGACIQEEHLRFMEAETAFQTLQLLYSQAKDELRSLTSELQNRSQILRDMETHNQSLQDEILKFKEENKSLNELNLSSAMSMKDMQNEIFNLREIEGKLEEEVELRVDQRNALQQEIYCLKEKLNELNTKHEAMLHQVDAVGLNPECLGSSVKELQDNNSNLKEIYQKERSDKMVLLEKLKILEQLLEKNSFLENSLSDLSAELDGLRGKIKELEESCQSLLAERSTLADEKATLIIQLQVATDSLEKLSEKNTVLENSLSDAHDGLEGFKANSKSLEDSCQLLANQKADVINEKDALISQLEITEKRLEDVGKRYKELEEKYSAMDNEREAMLCKVEELQVSLDVEKQENATFAHMSEMQLAGMESQIHLLQEQGQQRKREFEEELDKALDSQIEIFILQRCARDLEEKNFSVLIECQKLLEASKSSEKLISELEKKNLDQQMEVKSLCDQTNAMRTGIYQLLKVLNIVLDQGSEDKIEQDQTLLRRILNKIGDTNDCLCKTKEENQQLAVELSVLVTLLGQLRLEAEHLQMDKTIIELEFRIKTDQFAVLQSEALKLHEMNEGLKIKVREGDHKEDLLTTEIESLSGKLLDMQGAYQNLLKENSEVLEEKQSLTKELLHLEEKKHTLEEENCVIFGEMVSLGNLSLIFKNYMDEKNVELKELGENLDKLHGALGEKLSSVEKKLEDVNMENLNLKETLQKSEAELKTVTLVRDHLSCEIANGTNLLYQKEMELLEAKQKLNVIEIERSELHKILDDLKGAYDEVKTIRDDQERQVLKQSEDNDHLNKINICLWEESQTLDIELHRLHEEYEETQIREESLRSELQKRKDEIDMLETEAAAFFSELQISTLCQALFKEKVNELAEAYESLNDERTSQDMDMKVLKEKFGILQDENEGLKSQLAAYGPAVISLRDCISSLEKLPSLHAKIQTSDNEEAKDAQLTTHRHVESHLEEHQAASVPDALSDLQDLQTRVKAIKDVFIEMEQLEKQENLKVHTELEVAMRQIEELKIASSLHRENVKLASEISEAENGLLPKDIMLDQISECSSHGISKREYVEADNQMLELWETADWDGSIDQAKKAVTAPIGKDADYHQIEAVKKQKGEYHTSDVLVEKELGVDKLMLSKKSVEPHQEGNKRKVLERLNSDVQKLTNLQISVQDLKRKLEITEKSKKGKAIVEYDTLKGQLEEAEKTILELFDINGKLMNNIEDSSFSHEESTLESKDSRSAKRRISEKGQKMSEKIGRLQLEVEKMQLVLFKLDDDKENEGRTRIPETKKRTLLRDYLYGMVRTSPKRKKAPFCACFKPSIKGD</sequence>
<feature type="coiled-coil region" evidence="3">
    <location>
        <begin position="1660"/>
        <end position="1702"/>
    </location>
</feature>
<dbReference type="InterPro" id="IPR051861">
    <property type="entry name" value="NET_actin-binding_domain"/>
</dbReference>